<accession>B7FJG8</accession>
<evidence type="ECO:0000313" key="1">
    <source>
        <dbReference type="EMBL" id="ACJ84897.1"/>
    </source>
</evidence>
<protein>
    <submittedName>
        <fullName evidence="1">Uncharacterized protein</fullName>
    </submittedName>
</protein>
<sequence>MNNTLLLTNIDIFSPIFDNVITWNNITSLTIIK</sequence>
<reference evidence="1" key="1">
    <citation type="submission" date="2008-12" db="EMBL/GenBank/DDBJ databases">
        <title>Medicago truncatula full length cdna cloning project.</title>
        <authorList>
            <person name="Moskal W."/>
            <person name="Chan A."/>
            <person name="Cheung F."/>
            <person name="Xiao Y."/>
            <person name="Town C.D."/>
        </authorList>
    </citation>
    <scope>NUCLEOTIDE SEQUENCE</scope>
</reference>
<proteinExistence type="evidence at transcript level"/>
<dbReference type="AlphaFoldDB" id="B7FJG8"/>
<organism evidence="1">
    <name type="scientific">Medicago truncatula</name>
    <name type="common">Barrel medic</name>
    <name type="synonym">Medicago tribuloides</name>
    <dbReference type="NCBI Taxonomy" id="3880"/>
    <lineage>
        <taxon>Eukaryota</taxon>
        <taxon>Viridiplantae</taxon>
        <taxon>Streptophyta</taxon>
        <taxon>Embryophyta</taxon>
        <taxon>Tracheophyta</taxon>
        <taxon>Spermatophyta</taxon>
        <taxon>Magnoliopsida</taxon>
        <taxon>eudicotyledons</taxon>
        <taxon>Gunneridae</taxon>
        <taxon>Pentapetalae</taxon>
        <taxon>rosids</taxon>
        <taxon>fabids</taxon>
        <taxon>Fabales</taxon>
        <taxon>Fabaceae</taxon>
        <taxon>Papilionoideae</taxon>
        <taxon>50 kb inversion clade</taxon>
        <taxon>NPAAA clade</taxon>
        <taxon>Hologalegina</taxon>
        <taxon>IRL clade</taxon>
        <taxon>Trifolieae</taxon>
        <taxon>Medicago</taxon>
    </lineage>
</organism>
<name>B7FJG8_MEDTR</name>
<dbReference type="EMBL" id="BT052235">
    <property type="protein sequence ID" value="ACJ84897.1"/>
    <property type="molecule type" value="mRNA"/>
</dbReference>